<keyword evidence="2" id="KW-1185">Reference proteome</keyword>
<evidence type="ECO:0000313" key="1">
    <source>
        <dbReference type="EMBL" id="KXA93713.1"/>
    </source>
</evidence>
<dbReference type="InterPro" id="IPR036866">
    <property type="entry name" value="RibonucZ/Hydroxyglut_hydro"/>
</dbReference>
<organism evidence="1 2">
    <name type="scientific">candidate division MSBL1 archaeon SCGC-AAA259E19</name>
    <dbReference type="NCBI Taxonomy" id="1698264"/>
    <lineage>
        <taxon>Archaea</taxon>
        <taxon>Methanobacteriati</taxon>
        <taxon>Methanobacteriota</taxon>
        <taxon>candidate division MSBL1</taxon>
    </lineage>
</organism>
<evidence type="ECO:0000313" key="2">
    <source>
        <dbReference type="Proteomes" id="UP000070284"/>
    </source>
</evidence>
<proteinExistence type="predicted"/>
<reference evidence="1 2" key="1">
    <citation type="journal article" date="2016" name="Sci. Rep.">
        <title>Metabolic traits of an uncultured archaeal lineage -MSBL1- from brine pools of the Red Sea.</title>
        <authorList>
            <person name="Mwirichia R."/>
            <person name="Alam I."/>
            <person name="Rashid M."/>
            <person name="Vinu M."/>
            <person name="Ba-Alawi W."/>
            <person name="Anthony Kamau A."/>
            <person name="Kamanda Ngugi D."/>
            <person name="Goker M."/>
            <person name="Klenk H.P."/>
            <person name="Bajic V."/>
            <person name="Stingl U."/>
        </authorList>
    </citation>
    <scope>NUCLEOTIDE SEQUENCE [LARGE SCALE GENOMIC DNA]</scope>
    <source>
        <strain evidence="1">SCGC-AAA259E19</strain>
    </source>
</reference>
<dbReference type="Gene3D" id="3.60.15.10">
    <property type="entry name" value="Ribonuclease Z/Hydroxyacylglutathione hydrolase-like"/>
    <property type="match status" value="1"/>
</dbReference>
<sequence length="216" mass="24028">MVSFKWFGQACFEIKNSVAIVTDPHDGESVGLRQPDAKGDIISVSHRHFDHASGVDLASKKGSEVVEGSGEREAKEIVVQGFDSFHDKAEGSKRGENTIFVFQLDDFRICHLGDLGHRLSGGKIEEIKPVDILLIPVGGNYTIDAQEAVDVVKNLEPKIIIPMHYKVEGLEVDISDEEEFLQLVEDEGWETDERVEAKIKSLPEERNVIKLNCQST</sequence>
<gene>
    <name evidence="1" type="ORF">AKJ65_06045</name>
</gene>
<dbReference type="AlphaFoldDB" id="A0A133UHN5"/>
<dbReference type="Pfam" id="PF13483">
    <property type="entry name" value="Lactamase_B_3"/>
    <property type="match status" value="1"/>
</dbReference>
<accession>A0A133UHN5</accession>
<dbReference type="SUPFAM" id="SSF56281">
    <property type="entry name" value="Metallo-hydrolase/oxidoreductase"/>
    <property type="match status" value="1"/>
</dbReference>
<dbReference type="PANTHER" id="PTHR42967:SF1">
    <property type="entry name" value="MBL FOLD METALLO-HYDROLASE"/>
    <property type="match status" value="1"/>
</dbReference>
<dbReference type="EMBL" id="LHXO01000101">
    <property type="protein sequence ID" value="KXA93713.1"/>
    <property type="molecule type" value="Genomic_DNA"/>
</dbReference>
<dbReference type="Proteomes" id="UP000070284">
    <property type="component" value="Unassembled WGS sequence"/>
</dbReference>
<evidence type="ECO:0008006" key="3">
    <source>
        <dbReference type="Google" id="ProtNLM"/>
    </source>
</evidence>
<comment type="caution">
    <text evidence="1">The sequence shown here is derived from an EMBL/GenBank/DDBJ whole genome shotgun (WGS) entry which is preliminary data.</text>
</comment>
<name>A0A133UHN5_9EURY</name>
<dbReference type="PANTHER" id="PTHR42967">
    <property type="entry name" value="METAL DEPENDENT HYDROLASE"/>
    <property type="match status" value="1"/>
</dbReference>
<protein>
    <recommendedName>
        <fullName evidence="3">Zn-dependent hydrolase</fullName>
    </recommendedName>
</protein>